<dbReference type="Proteomes" id="UP000610456">
    <property type="component" value="Unassembled WGS sequence"/>
</dbReference>
<organism evidence="1 2">
    <name type="scientific">Salinimicrobium marinum</name>
    <dbReference type="NCBI Taxonomy" id="680283"/>
    <lineage>
        <taxon>Bacteria</taxon>
        <taxon>Pseudomonadati</taxon>
        <taxon>Bacteroidota</taxon>
        <taxon>Flavobacteriia</taxon>
        <taxon>Flavobacteriales</taxon>
        <taxon>Flavobacteriaceae</taxon>
        <taxon>Salinimicrobium</taxon>
    </lineage>
</organism>
<reference evidence="1" key="1">
    <citation type="journal article" date="2014" name="Int. J. Syst. Evol. Microbiol.">
        <title>Complete genome sequence of Corynebacterium casei LMG S-19264T (=DSM 44701T), isolated from a smear-ripened cheese.</title>
        <authorList>
            <consortium name="US DOE Joint Genome Institute (JGI-PGF)"/>
            <person name="Walter F."/>
            <person name="Albersmeier A."/>
            <person name="Kalinowski J."/>
            <person name="Ruckert C."/>
        </authorList>
    </citation>
    <scope>NUCLEOTIDE SEQUENCE</scope>
    <source>
        <strain evidence="1">KCTC 12719</strain>
    </source>
</reference>
<evidence type="ECO:0000313" key="2">
    <source>
        <dbReference type="Proteomes" id="UP000610456"/>
    </source>
</evidence>
<comment type="caution">
    <text evidence="1">The sequence shown here is derived from an EMBL/GenBank/DDBJ whole genome shotgun (WGS) entry which is preliminary data.</text>
</comment>
<dbReference type="Pfam" id="PF02585">
    <property type="entry name" value="PIG-L"/>
    <property type="match status" value="1"/>
</dbReference>
<dbReference type="PANTHER" id="PTHR12993:SF11">
    <property type="entry name" value="N-ACETYLGLUCOSAMINYL-PHOSPHATIDYLINOSITOL DE-N-ACETYLASE"/>
    <property type="match status" value="1"/>
</dbReference>
<sequence length="831" mass="93562">MRKILYFVVFLFFSISYAQQPEKLNSSEIFKKIQKLNFLGSVLYVAAHPDDENTRLISYLSNHLNARTGYLSITRGDGGQNLIGPQLRELLGIIRTQELLAARRIDGGEQFFTRANDFGYSKHPEETLEIWNKDEVLKDVIHRIRTFKPDVIINRFDHTTAGSTHGHHTSSAILSVEAFELAGKDSSLDLAAPWQPKKLFFNTSPWFYESQEAFEQADKSDFIEFNIGQYFPLIGLSNTEIASLSRSQHRSQGFGSTGSRGKQTEYIKLIAGEHPKNTNDLFAGINTTWSRIDGGKAIGDILYAVEENFDFQNPSQSIPELVKAYKLIQQLQDDHWRDLKSEEIKEIIAASAGLFLEAVAENPAATRGEEIQINLEVINRSVGNMNLVSVEIQNLKENLTPQTALQNNEDWQEQISVKIPENAAYSTPYWLKNEGSLGMYKVENPELIGKPETPAPFKAIFTIEIDGISIPFERELVYKKNDPVFGEMYQPFEIIPKVSLSLLNKVEIFADSSSKVIPVTVKTAKANLTGTLQLDHPASWKVSPDSYHFNLSEKGEERTFMFTVTPPQGQEEAVVRPEVIIEGKTFSDEIVQIDFEHIPLQTLVLPSEAKLVKLDIQKRGKLIGYVQGAGDVVPQALEQIGYRVITIAPENISAGNLEKFDAVVMGIRAYNVVDELKYKQEDLLSFVKSGGNLIIQYNTNHGLKTNYLAPFPLKLSRNRVTNEEAEVRILASEHPVVNTPNKITPQDFEGWVQERGLYFPEEWSEEFTPVLSMNDAGETPKNGSLLVAPYGKGHYIYTGLSFFREFPAGVPGAFRLFANMISLGRQEEYNK</sequence>
<dbReference type="InterPro" id="IPR003737">
    <property type="entry name" value="GlcNAc_PI_deacetylase-related"/>
</dbReference>
<keyword evidence="2" id="KW-1185">Reference proteome</keyword>
<proteinExistence type="predicted"/>
<name>A0A918W082_9FLAO</name>
<dbReference type="Gene3D" id="3.40.50.10320">
    <property type="entry name" value="LmbE-like"/>
    <property type="match status" value="1"/>
</dbReference>
<dbReference type="RefSeq" id="WP_189606214.1">
    <property type="nucleotide sequence ID" value="NZ_BMXB01000022.1"/>
</dbReference>
<evidence type="ECO:0000313" key="1">
    <source>
        <dbReference type="EMBL" id="GHA49996.1"/>
    </source>
</evidence>
<dbReference type="InterPro" id="IPR024078">
    <property type="entry name" value="LmbE-like_dom_sf"/>
</dbReference>
<dbReference type="SUPFAM" id="SSF102588">
    <property type="entry name" value="LmbE-like"/>
    <property type="match status" value="1"/>
</dbReference>
<dbReference type="AlphaFoldDB" id="A0A918W082"/>
<dbReference type="GO" id="GO:0016811">
    <property type="term" value="F:hydrolase activity, acting on carbon-nitrogen (but not peptide) bonds, in linear amides"/>
    <property type="evidence" value="ECO:0007669"/>
    <property type="project" value="TreeGrafter"/>
</dbReference>
<dbReference type="EMBL" id="BMXB01000022">
    <property type="protein sequence ID" value="GHA49996.1"/>
    <property type="molecule type" value="Genomic_DNA"/>
</dbReference>
<dbReference type="PANTHER" id="PTHR12993">
    <property type="entry name" value="N-ACETYLGLUCOSAMINYL-PHOSPHATIDYLINOSITOL DE-N-ACETYLASE-RELATED"/>
    <property type="match status" value="1"/>
</dbReference>
<accession>A0A918W082</accession>
<dbReference type="SUPFAM" id="SSF52317">
    <property type="entry name" value="Class I glutamine amidotransferase-like"/>
    <property type="match status" value="1"/>
</dbReference>
<reference evidence="1" key="2">
    <citation type="submission" date="2020-09" db="EMBL/GenBank/DDBJ databases">
        <authorList>
            <person name="Sun Q."/>
            <person name="Kim S."/>
        </authorList>
    </citation>
    <scope>NUCLEOTIDE SEQUENCE</scope>
    <source>
        <strain evidence="1">KCTC 12719</strain>
    </source>
</reference>
<gene>
    <name evidence="1" type="ORF">GCM10007103_33500</name>
</gene>
<protein>
    <submittedName>
        <fullName evidence="1">GlcNAc-PI de-N-acetylase</fullName>
    </submittedName>
</protein>
<dbReference type="InterPro" id="IPR029062">
    <property type="entry name" value="Class_I_gatase-like"/>
</dbReference>